<protein>
    <submittedName>
        <fullName evidence="2">Uncharacterized protein</fullName>
    </submittedName>
</protein>
<dbReference type="Proteomes" id="UP000036681">
    <property type="component" value="Unplaced"/>
</dbReference>
<evidence type="ECO:0000313" key="2">
    <source>
        <dbReference type="WBParaSite" id="ALUE_0001600801-mRNA-1"/>
    </source>
</evidence>
<organism evidence="1 2">
    <name type="scientific">Ascaris lumbricoides</name>
    <name type="common">Giant roundworm</name>
    <dbReference type="NCBI Taxonomy" id="6252"/>
    <lineage>
        <taxon>Eukaryota</taxon>
        <taxon>Metazoa</taxon>
        <taxon>Ecdysozoa</taxon>
        <taxon>Nematoda</taxon>
        <taxon>Chromadorea</taxon>
        <taxon>Rhabditida</taxon>
        <taxon>Spirurina</taxon>
        <taxon>Ascaridomorpha</taxon>
        <taxon>Ascaridoidea</taxon>
        <taxon>Ascarididae</taxon>
        <taxon>Ascaris</taxon>
    </lineage>
</organism>
<reference evidence="2" key="1">
    <citation type="submission" date="2017-02" db="UniProtKB">
        <authorList>
            <consortium name="WormBaseParasite"/>
        </authorList>
    </citation>
    <scope>IDENTIFICATION</scope>
</reference>
<name>A0A0M3IDC2_ASCLU</name>
<proteinExistence type="predicted"/>
<keyword evidence="1" id="KW-1185">Reference proteome</keyword>
<sequence>MQRTTNVLETLERWMGAVAAGHKDRDDDETYRTTNVLETLERWTGAVAAGHKDRDDDETLVNESDEYESCMTSATSGYRIALPGHGILALFSPRFDSGVQGCERYIILRLLDDQKNVQDAEFAEWLK</sequence>
<evidence type="ECO:0000313" key="1">
    <source>
        <dbReference type="Proteomes" id="UP000036681"/>
    </source>
</evidence>
<dbReference type="WBParaSite" id="ALUE_0001600801-mRNA-1">
    <property type="protein sequence ID" value="ALUE_0001600801-mRNA-1"/>
    <property type="gene ID" value="ALUE_0001600801"/>
</dbReference>
<dbReference type="AlphaFoldDB" id="A0A0M3IDC2"/>
<accession>A0A0M3IDC2</accession>